<dbReference type="InterPro" id="IPR052381">
    <property type="entry name" value="AAA_domain_protein"/>
</dbReference>
<keyword evidence="2" id="KW-0067">ATP-binding</keyword>
<evidence type="ECO:0000256" key="3">
    <source>
        <dbReference type="ARBA" id="ARBA00038088"/>
    </source>
</evidence>
<dbReference type="PANTHER" id="PTHR42960">
    <property type="entry name" value="YCF46 PROTEIN"/>
    <property type="match status" value="1"/>
</dbReference>
<organism evidence="6 7">
    <name type="scientific">Sumerlaea chitinivorans</name>
    <dbReference type="NCBI Taxonomy" id="2250252"/>
    <lineage>
        <taxon>Bacteria</taxon>
        <taxon>Candidatus Sumerlaeota</taxon>
        <taxon>Candidatus Sumerlaeia</taxon>
        <taxon>Candidatus Sumerlaeales</taxon>
        <taxon>Candidatus Sumerlaeaceae</taxon>
        <taxon>Candidatus Sumerlaea</taxon>
    </lineage>
</organism>
<dbReference type="Proteomes" id="UP000262583">
    <property type="component" value="Chromosome"/>
</dbReference>
<dbReference type="SMART" id="SM00382">
    <property type="entry name" value="AAA"/>
    <property type="match status" value="1"/>
</dbReference>
<evidence type="ECO:0000313" key="7">
    <source>
        <dbReference type="Proteomes" id="UP000262583"/>
    </source>
</evidence>
<feature type="domain" description="AAA+ ATPase" evidence="5">
    <location>
        <begin position="270"/>
        <end position="407"/>
    </location>
</feature>
<dbReference type="PANTHER" id="PTHR42960:SF1">
    <property type="entry name" value="YCF46 PROTEIN"/>
    <property type="match status" value="1"/>
</dbReference>
<reference evidence="6 7" key="1">
    <citation type="submission" date="2018-05" db="EMBL/GenBank/DDBJ databases">
        <title>A metagenomic window into the 2 km-deep terrestrial subsurface aquifer revealed taxonomically and functionally diverse microbial community comprising novel uncultured bacterial lineages.</title>
        <authorList>
            <person name="Kadnikov V.V."/>
            <person name="Mardanov A.V."/>
            <person name="Beletsky A.V."/>
            <person name="Banks D."/>
            <person name="Pimenov N.V."/>
            <person name="Frank Y.A."/>
            <person name="Karnachuk O.V."/>
            <person name="Ravin N.V."/>
        </authorList>
    </citation>
    <scope>NUCLEOTIDE SEQUENCE [LARGE SCALE GENOMIC DNA]</scope>
    <source>
        <strain evidence="6">BY</strain>
    </source>
</reference>
<dbReference type="GO" id="GO:0016887">
    <property type="term" value="F:ATP hydrolysis activity"/>
    <property type="evidence" value="ECO:0007669"/>
    <property type="project" value="InterPro"/>
</dbReference>
<dbReference type="InterPro" id="IPR003959">
    <property type="entry name" value="ATPase_AAA_core"/>
</dbReference>
<dbReference type="GO" id="GO:0005524">
    <property type="term" value="F:ATP binding"/>
    <property type="evidence" value="ECO:0007669"/>
    <property type="project" value="UniProtKB-KW"/>
</dbReference>
<evidence type="ECO:0000259" key="5">
    <source>
        <dbReference type="SMART" id="SM00382"/>
    </source>
</evidence>
<dbReference type="InterPro" id="IPR003593">
    <property type="entry name" value="AAA+_ATPase"/>
</dbReference>
<evidence type="ECO:0000256" key="1">
    <source>
        <dbReference type="ARBA" id="ARBA00022741"/>
    </source>
</evidence>
<proteinExistence type="inferred from homology"/>
<evidence type="ECO:0000256" key="4">
    <source>
        <dbReference type="ARBA" id="ARBA00040480"/>
    </source>
</evidence>
<dbReference type="EMBL" id="CP030759">
    <property type="protein sequence ID" value="AXA36021.1"/>
    <property type="molecule type" value="Genomic_DNA"/>
</dbReference>
<dbReference type="AlphaFoldDB" id="A0A2Z4Y485"/>
<dbReference type="KEGG" id="schv:BRCON_1244"/>
<gene>
    <name evidence="6" type="ORF">BRCON_1244</name>
</gene>
<sequence>MQKFENSSQVEVLIRARYPLLYVVTWEEDRALNEISQVAGVLGKKVYDWTIVQGITRYRNLVGTIVEGKKGTKDPIVALREVFEITEPAIFVFRDFHNFISDPTVKRLLRDLAHALRTSLTTVILLAPVLKIPEELEKELAIVDLPLPGREEIERLLENIAADIGNNPNLSIDLSPESREAIVDAAIGLTLKEAENVFAKTLVLAKRLSAAEAPLVYSEKKQIIRKSGILEYIETAETLSSIGGLDVLKEWIVKRRKAMAPGAREFGLPSPKGVLLAGVQGCGKSLAAKAIANELKFPLLRLDVGRLFSKMVGETELNIRRAIAIAETVAPVVLWIDEIEKGLSGVKSSAASDAGTTARVFGTIITWLQEKQSPVFVVATANEIEDLPAEILRKGRFDEIFFVDLPEKEERKEIFRIHLAKRHRNPDAFDLDVLAALTEGFSGAEIEQVIVEALFDVYGVKNDIETADLIGVIKRQIPLSRTMRDSIRNRRIWAMGRTVAASSYSHLADTLVKPDSVDDEKEKLYLKYLKLSRDLSAEIRHKVEAFLGPFPSKETEAQRMKLYLADYQRLAELLKQTG</sequence>
<dbReference type="Gene3D" id="1.10.8.60">
    <property type="match status" value="1"/>
</dbReference>
<dbReference type="InterPro" id="IPR041569">
    <property type="entry name" value="AAA_lid_3"/>
</dbReference>
<name>A0A2Z4Y485_SUMC1</name>
<dbReference type="SUPFAM" id="SSF52540">
    <property type="entry name" value="P-loop containing nucleoside triphosphate hydrolases"/>
    <property type="match status" value="2"/>
</dbReference>
<dbReference type="CDD" id="cd19507">
    <property type="entry name" value="RecA-like_Ycf46-like"/>
    <property type="match status" value="1"/>
</dbReference>
<evidence type="ECO:0000313" key="6">
    <source>
        <dbReference type="EMBL" id="AXA36021.1"/>
    </source>
</evidence>
<accession>A0A2Z4Y485</accession>
<evidence type="ECO:0000256" key="2">
    <source>
        <dbReference type="ARBA" id="ARBA00022840"/>
    </source>
</evidence>
<keyword evidence="1" id="KW-0547">Nucleotide-binding</keyword>
<comment type="similarity">
    <text evidence="3">Belongs to the AAA ATPase family. Highly divergent.</text>
</comment>
<protein>
    <recommendedName>
        <fullName evidence="4">Uncharacterized AAA domain-containing protein ycf46</fullName>
    </recommendedName>
</protein>
<dbReference type="Gene3D" id="3.40.50.300">
    <property type="entry name" value="P-loop containing nucleotide triphosphate hydrolases"/>
    <property type="match status" value="1"/>
</dbReference>
<dbReference type="Pfam" id="PF17862">
    <property type="entry name" value="AAA_lid_3"/>
    <property type="match status" value="1"/>
</dbReference>
<dbReference type="Pfam" id="PF00004">
    <property type="entry name" value="AAA"/>
    <property type="match status" value="1"/>
</dbReference>
<dbReference type="InterPro" id="IPR027417">
    <property type="entry name" value="P-loop_NTPase"/>
</dbReference>